<evidence type="ECO:0000313" key="2">
    <source>
        <dbReference type="Proteomes" id="UP000516148"/>
    </source>
</evidence>
<organism evidence="1 2">
    <name type="scientific">Sphingomonas alpina</name>
    <dbReference type="NCBI Taxonomy" id="653931"/>
    <lineage>
        <taxon>Bacteria</taxon>
        <taxon>Pseudomonadati</taxon>
        <taxon>Pseudomonadota</taxon>
        <taxon>Alphaproteobacteria</taxon>
        <taxon>Sphingomonadales</taxon>
        <taxon>Sphingomonadaceae</taxon>
        <taxon>Sphingomonas</taxon>
    </lineage>
</organism>
<dbReference type="AlphaFoldDB" id="A0A7H0LHX6"/>
<reference evidence="1 2" key="1">
    <citation type="submission" date="2020-09" db="EMBL/GenBank/DDBJ databases">
        <title>Sphingomonas sp., a new species isolated from pork steak.</title>
        <authorList>
            <person name="Heidler von Heilborn D."/>
        </authorList>
    </citation>
    <scope>NUCLEOTIDE SEQUENCE [LARGE SCALE GENOMIC DNA]</scope>
    <source>
        <strain evidence="2">S8-3T</strain>
    </source>
</reference>
<dbReference type="RefSeq" id="WP_187761596.1">
    <property type="nucleotide sequence ID" value="NZ_CP061038.1"/>
</dbReference>
<keyword evidence="2" id="KW-1185">Reference proteome</keyword>
<gene>
    <name evidence="1" type="ORF">H3Z74_21835</name>
</gene>
<dbReference type="Proteomes" id="UP000516148">
    <property type="component" value="Chromosome"/>
</dbReference>
<name>A0A7H0LHX6_9SPHN</name>
<dbReference type="KEGG" id="spap:H3Z74_21835"/>
<evidence type="ECO:0000313" key="1">
    <source>
        <dbReference type="EMBL" id="QNQ09279.1"/>
    </source>
</evidence>
<proteinExistence type="predicted"/>
<dbReference type="EMBL" id="CP061038">
    <property type="protein sequence ID" value="QNQ09279.1"/>
    <property type="molecule type" value="Genomic_DNA"/>
</dbReference>
<protein>
    <recommendedName>
        <fullName evidence="3">Helix-turn-helix transcriptional regulator</fullName>
    </recommendedName>
</protein>
<accession>A0A7H0LHX6</accession>
<evidence type="ECO:0008006" key="3">
    <source>
        <dbReference type="Google" id="ProtNLM"/>
    </source>
</evidence>
<sequence>MTTLAGNKIRRYREAHSPKIGRPAFAAEIGASAGTLQGWEEEGKRPESADIVNELARRGIADHADWFRPARCPRCELHAEDESVEACAKAHCPMQMQRRAAA</sequence>